<reference evidence="2" key="1">
    <citation type="submission" date="2020-05" db="EMBL/GenBank/DDBJ databases">
        <title>Phylogenomic resolution of chytrid fungi.</title>
        <authorList>
            <person name="Stajich J.E."/>
            <person name="Amses K."/>
            <person name="Simmons R."/>
            <person name="Seto K."/>
            <person name="Myers J."/>
            <person name="Bonds A."/>
            <person name="Quandt C.A."/>
            <person name="Barry K."/>
            <person name="Liu P."/>
            <person name="Grigoriev I."/>
            <person name="Longcore J.E."/>
            <person name="James T.Y."/>
        </authorList>
    </citation>
    <scope>NUCLEOTIDE SEQUENCE</scope>
    <source>
        <strain evidence="2">JEL0476</strain>
    </source>
</reference>
<dbReference type="Proteomes" id="UP001211065">
    <property type="component" value="Unassembled WGS sequence"/>
</dbReference>
<proteinExistence type="predicted"/>
<comment type="caution">
    <text evidence="2">The sequence shown here is derived from an EMBL/GenBank/DDBJ whole genome shotgun (WGS) entry which is preliminary data.</text>
</comment>
<evidence type="ECO:0000313" key="3">
    <source>
        <dbReference type="Proteomes" id="UP001211065"/>
    </source>
</evidence>
<dbReference type="AlphaFoldDB" id="A0AAD5TUS1"/>
<accession>A0AAD5TUS1</accession>
<organism evidence="2 3">
    <name type="scientific">Clydaea vesicula</name>
    <dbReference type="NCBI Taxonomy" id="447962"/>
    <lineage>
        <taxon>Eukaryota</taxon>
        <taxon>Fungi</taxon>
        <taxon>Fungi incertae sedis</taxon>
        <taxon>Chytridiomycota</taxon>
        <taxon>Chytridiomycota incertae sedis</taxon>
        <taxon>Chytridiomycetes</taxon>
        <taxon>Lobulomycetales</taxon>
        <taxon>Lobulomycetaceae</taxon>
        <taxon>Clydaea</taxon>
    </lineage>
</organism>
<feature type="region of interest" description="Disordered" evidence="1">
    <location>
        <begin position="1"/>
        <end position="27"/>
    </location>
</feature>
<name>A0AAD5TUS1_9FUNG</name>
<protein>
    <submittedName>
        <fullName evidence="2">Uncharacterized protein</fullName>
    </submittedName>
</protein>
<gene>
    <name evidence="2" type="ORF">HK099_000343</name>
</gene>
<keyword evidence="3" id="KW-1185">Reference proteome</keyword>
<evidence type="ECO:0000313" key="2">
    <source>
        <dbReference type="EMBL" id="KAJ3207138.1"/>
    </source>
</evidence>
<evidence type="ECO:0000256" key="1">
    <source>
        <dbReference type="SAM" id="MobiDB-lite"/>
    </source>
</evidence>
<sequence>MPNQYGYPTKQDLILNPNSNKRTTQELKPTKNSILNSLKKVSPNNDYTEQNLKTWLKSKTVRHETYHILIIVGELVGFLENARF</sequence>
<dbReference type="EMBL" id="JADGJW010001077">
    <property type="protein sequence ID" value="KAJ3207138.1"/>
    <property type="molecule type" value="Genomic_DNA"/>
</dbReference>